<dbReference type="AlphaFoldDB" id="A0A4Y2EY19"/>
<comment type="caution">
    <text evidence="1">The sequence shown here is derived from an EMBL/GenBank/DDBJ whole genome shotgun (WGS) entry which is preliminary data.</text>
</comment>
<keyword evidence="2" id="KW-1185">Reference proteome</keyword>
<accession>A0A4Y2EY19</accession>
<dbReference type="Proteomes" id="UP000499080">
    <property type="component" value="Unassembled WGS sequence"/>
</dbReference>
<reference evidence="1 2" key="1">
    <citation type="journal article" date="2019" name="Sci. Rep.">
        <title>Orb-weaving spider Araneus ventricosus genome elucidates the spidroin gene catalogue.</title>
        <authorList>
            <person name="Kono N."/>
            <person name="Nakamura H."/>
            <person name="Ohtoshi R."/>
            <person name="Moran D.A.P."/>
            <person name="Shinohara A."/>
            <person name="Yoshida Y."/>
            <person name="Fujiwara M."/>
            <person name="Mori M."/>
            <person name="Tomita M."/>
            <person name="Arakawa K."/>
        </authorList>
    </citation>
    <scope>NUCLEOTIDE SEQUENCE [LARGE SCALE GENOMIC DNA]</scope>
</reference>
<dbReference type="EMBL" id="BGPR01000724">
    <property type="protein sequence ID" value="GBM33108.1"/>
    <property type="molecule type" value="Genomic_DNA"/>
</dbReference>
<organism evidence="1 2">
    <name type="scientific">Araneus ventricosus</name>
    <name type="common">Orbweaver spider</name>
    <name type="synonym">Epeira ventricosa</name>
    <dbReference type="NCBI Taxonomy" id="182803"/>
    <lineage>
        <taxon>Eukaryota</taxon>
        <taxon>Metazoa</taxon>
        <taxon>Ecdysozoa</taxon>
        <taxon>Arthropoda</taxon>
        <taxon>Chelicerata</taxon>
        <taxon>Arachnida</taxon>
        <taxon>Araneae</taxon>
        <taxon>Araneomorphae</taxon>
        <taxon>Entelegynae</taxon>
        <taxon>Araneoidea</taxon>
        <taxon>Araneidae</taxon>
        <taxon>Araneus</taxon>
    </lineage>
</organism>
<sequence length="93" mass="10637">MSRPQLRSTHPAFPFKDRCFLCAAEITAEFIAKQKQTRLCNRNVVYSVLKLSMKNSISELARARNDDWGRAIVERLEHVNDLVATDAQYTIPA</sequence>
<dbReference type="OrthoDB" id="6771447at2759"/>
<evidence type="ECO:0000313" key="2">
    <source>
        <dbReference type="Proteomes" id="UP000499080"/>
    </source>
</evidence>
<proteinExistence type="predicted"/>
<evidence type="ECO:0000313" key="1">
    <source>
        <dbReference type="EMBL" id="GBM33108.1"/>
    </source>
</evidence>
<gene>
    <name evidence="1" type="ORF">AVEN_9647_1</name>
</gene>
<name>A0A4Y2EY19_ARAVE</name>
<protein>
    <submittedName>
        <fullName evidence="1">Uncharacterized protein</fullName>
    </submittedName>
</protein>